<feature type="transmembrane region" description="Helical" evidence="1">
    <location>
        <begin position="96"/>
        <end position="121"/>
    </location>
</feature>
<evidence type="ECO:0000256" key="1">
    <source>
        <dbReference type="SAM" id="Phobius"/>
    </source>
</evidence>
<dbReference type="EMBL" id="MN854830">
    <property type="protein sequence ID" value="QPW37241.1"/>
    <property type="molecule type" value="Genomic_DNA"/>
</dbReference>
<sequence length="124" mass="13414">MIKFSMFGLAVQYSILNIGSTQVSKESTTSSTSSPCSSAVLSMFSFVIVFLVGTPLFFVIEVLPNKFLQPISPIGMIISGLYFIKRLSNRSSGSLRCLNVGVLYLIGFPVLGLTFCTSGIMSYT</sequence>
<accession>A0A7T3JE60</accession>
<feature type="transmembrane region" description="Helical" evidence="1">
    <location>
        <begin position="39"/>
        <end position="60"/>
    </location>
</feature>
<evidence type="ECO:0000313" key="3">
    <source>
        <dbReference type="Proteomes" id="UP000463860"/>
    </source>
</evidence>
<evidence type="ECO:0000313" key="2">
    <source>
        <dbReference type="EMBL" id="QPW37241.1"/>
    </source>
</evidence>
<dbReference type="Proteomes" id="UP000463860">
    <property type="component" value="Segment"/>
</dbReference>
<keyword evidence="1" id="KW-1133">Transmembrane helix</keyword>
<keyword evidence="1" id="KW-0812">Transmembrane</keyword>
<name>A0A7T3JE60_9CAUD</name>
<feature type="transmembrane region" description="Helical" evidence="1">
    <location>
        <begin position="66"/>
        <end position="84"/>
    </location>
</feature>
<reference evidence="2" key="1">
    <citation type="submission" date="2020-12" db="EMBL/GenBank/DDBJ databases">
        <title>Comparison of Enterococcus faecalis Biofilm Removal Efficiency Among Bacteriophage PBEF129, Its Endolysin, and Cefotaxime.</title>
        <authorList>
            <person name="Myung H."/>
            <person name="Oh H."/>
            <person name="Hwang Y."/>
            <person name="Hong H."/>
        </authorList>
    </citation>
    <scope>NUCLEOTIDE SEQUENCE</scope>
</reference>
<keyword evidence="3" id="KW-1185">Reference proteome</keyword>
<protein>
    <submittedName>
        <fullName evidence="2">Uncharacterized protein</fullName>
    </submittedName>
</protein>
<organism evidence="2 3">
    <name type="scientific">Enterococcus phage PBEF129</name>
    <dbReference type="NCBI Taxonomy" id="2696337"/>
    <lineage>
        <taxon>Viruses</taxon>
        <taxon>Duplodnaviria</taxon>
        <taxon>Heunggongvirae</taxon>
        <taxon>Uroviricota</taxon>
        <taxon>Caudoviricetes</taxon>
        <taxon>Herelleviridae</taxon>
        <taxon>Brockvirinae</taxon>
        <taxon>Kochikohdavirus</taxon>
        <taxon>Kochikohdavirus ECP3</taxon>
    </lineage>
</organism>
<proteinExistence type="predicted"/>
<keyword evidence="1" id="KW-0472">Membrane</keyword>